<accession>A0A915EIK1</accession>
<dbReference type="Proteomes" id="UP000887574">
    <property type="component" value="Unplaced"/>
</dbReference>
<protein>
    <submittedName>
        <fullName evidence="2">Uncharacterized protein</fullName>
    </submittedName>
</protein>
<reference evidence="2" key="1">
    <citation type="submission" date="2022-11" db="UniProtKB">
        <authorList>
            <consortium name="WormBaseParasite"/>
        </authorList>
    </citation>
    <scope>IDENTIFICATION</scope>
</reference>
<proteinExistence type="predicted"/>
<dbReference type="AlphaFoldDB" id="A0A915EIK1"/>
<organism evidence="1 2">
    <name type="scientific">Ditylenchus dipsaci</name>
    <dbReference type="NCBI Taxonomy" id="166011"/>
    <lineage>
        <taxon>Eukaryota</taxon>
        <taxon>Metazoa</taxon>
        <taxon>Ecdysozoa</taxon>
        <taxon>Nematoda</taxon>
        <taxon>Chromadorea</taxon>
        <taxon>Rhabditida</taxon>
        <taxon>Tylenchina</taxon>
        <taxon>Tylenchomorpha</taxon>
        <taxon>Sphaerularioidea</taxon>
        <taxon>Anguinidae</taxon>
        <taxon>Anguininae</taxon>
        <taxon>Ditylenchus</taxon>
    </lineage>
</organism>
<sequence>MYPKRMKEDNSLGARLKCLFDNGGENESNLKICAFGQKGRGIVALVPFEKGDIVSTIKRSIEEGEKRRLVNPTYLYRVCHSKFTGYYDATERKWKAGKASEP</sequence>
<evidence type="ECO:0000313" key="1">
    <source>
        <dbReference type="Proteomes" id="UP000887574"/>
    </source>
</evidence>
<dbReference type="WBParaSite" id="jg706">
    <property type="protein sequence ID" value="jg706"/>
    <property type="gene ID" value="jg706"/>
</dbReference>
<keyword evidence="1" id="KW-1185">Reference proteome</keyword>
<name>A0A915EIK1_9BILA</name>
<evidence type="ECO:0000313" key="2">
    <source>
        <dbReference type="WBParaSite" id="jg706"/>
    </source>
</evidence>